<dbReference type="NCBIfam" id="NF040904">
    <property type="entry name" value="PhrA_Strep"/>
    <property type="match status" value="1"/>
</dbReference>
<protein>
    <submittedName>
        <fullName evidence="1">Uncharacterized protein</fullName>
    </submittedName>
</protein>
<sequence>MRKVFSLLLLSFIAVPQISNYKESTSRFNIYENRIQLQNNSSGLDVGKAD</sequence>
<accession>A0AAE9QRI6</accession>
<proteinExistence type="predicted"/>
<gene>
    <name evidence="1" type="ORF">NCTC11557_00500</name>
</gene>
<name>A0AAE9QRI6_STREQ</name>
<organism evidence="1 2">
    <name type="scientific">Streptococcus dysgalactiae subsp. equisimilis</name>
    <name type="common">Streptococcus equisimilis</name>
    <dbReference type="NCBI Taxonomy" id="119602"/>
    <lineage>
        <taxon>Bacteria</taxon>
        <taxon>Bacillati</taxon>
        <taxon>Bacillota</taxon>
        <taxon>Bacilli</taxon>
        <taxon>Lactobacillales</taxon>
        <taxon>Streptococcaceae</taxon>
        <taxon>Streptococcus</taxon>
    </lineage>
</organism>
<evidence type="ECO:0000313" key="1">
    <source>
        <dbReference type="EMBL" id="VTT23117.1"/>
    </source>
</evidence>
<dbReference type="AlphaFoldDB" id="A0AAE9QRI6"/>
<dbReference type="EMBL" id="CABEIY010000005">
    <property type="protein sequence ID" value="VTT23117.1"/>
    <property type="molecule type" value="Genomic_DNA"/>
</dbReference>
<evidence type="ECO:0000313" key="2">
    <source>
        <dbReference type="Proteomes" id="UP000339049"/>
    </source>
</evidence>
<comment type="caution">
    <text evidence="1">The sequence shown here is derived from an EMBL/GenBank/DDBJ whole genome shotgun (WGS) entry which is preliminary data.</text>
</comment>
<dbReference type="Proteomes" id="UP000339049">
    <property type="component" value="Unassembled WGS sequence"/>
</dbReference>
<reference evidence="1 2" key="1">
    <citation type="submission" date="2019-05" db="EMBL/GenBank/DDBJ databases">
        <authorList>
            <consortium name="Pathogen Informatics"/>
        </authorList>
    </citation>
    <scope>NUCLEOTIDE SEQUENCE [LARGE SCALE GENOMIC DNA]</scope>
    <source>
        <strain evidence="1 2">NCTC11557</strain>
    </source>
</reference>